<reference evidence="1 2" key="1">
    <citation type="submission" date="2017-04" db="EMBL/GenBank/DDBJ databases">
        <authorList>
            <person name="Afonso C.L."/>
            <person name="Miller P.J."/>
            <person name="Scott M.A."/>
            <person name="Spackman E."/>
            <person name="Goraichik I."/>
            <person name="Dimitrov K.M."/>
            <person name="Suarez D.L."/>
            <person name="Swayne D.E."/>
        </authorList>
    </citation>
    <scope>NUCLEOTIDE SEQUENCE [LARGE SCALE GENOMIC DNA]</scope>
    <source>
        <strain evidence="1 2">VK13</strain>
    </source>
</reference>
<evidence type="ECO:0000313" key="2">
    <source>
        <dbReference type="Proteomes" id="UP000192708"/>
    </source>
</evidence>
<dbReference type="STRING" id="1938817.SAMN06296008_104174"/>
<accession>A0A1W1Z789</accession>
<keyword evidence="2" id="KW-1185">Reference proteome</keyword>
<dbReference type="InterPro" id="IPR025528">
    <property type="entry name" value="BrnA_antitoxin"/>
</dbReference>
<organism evidence="1 2">
    <name type="scientific">Polynucleobacter kasalickyi</name>
    <dbReference type="NCBI Taxonomy" id="1938817"/>
    <lineage>
        <taxon>Bacteria</taxon>
        <taxon>Pseudomonadati</taxon>
        <taxon>Pseudomonadota</taxon>
        <taxon>Betaproteobacteria</taxon>
        <taxon>Burkholderiales</taxon>
        <taxon>Burkholderiaceae</taxon>
        <taxon>Polynucleobacter</taxon>
    </lineage>
</organism>
<dbReference type="OrthoDB" id="9796641at2"/>
<gene>
    <name evidence="1" type="ORF">SAMN06296008_104174</name>
</gene>
<evidence type="ECO:0000313" key="1">
    <source>
        <dbReference type="EMBL" id="SMC44357.1"/>
    </source>
</evidence>
<name>A0A1W1Z789_9BURK</name>
<dbReference type="EMBL" id="FWXJ01000004">
    <property type="protein sequence ID" value="SMC44357.1"/>
    <property type="molecule type" value="Genomic_DNA"/>
</dbReference>
<dbReference type="RefSeq" id="WP_084283136.1">
    <property type="nucleotide sequence ID" value="NZ_FWXJ01000004.1"/>
</dbReference>
<sequence length="95" mass="11015">MKQRTNPKLLDAENPELTKNDFVKMRPASEVLPEIFSKEISKELLIPRGRPRLEKTKEHINIRLSPDVIKHFKSAGAGWQSRIDAALREYIVNHQ</sequence>
<dbReference type="Proteomes" id="UP000192708">
    <property type="component" value="Unassembled WGS sequence"/>
</dbReference>
<protein>
    <submittedName>
        <fullName evidence="1">Uncharacterized conserved protein, DUF4415 family</fullName>
    </submittedName>
</protein>
<dbReference type="Pfam" id="PF14384">
    <property type="entry name" value="BrnA_antitoxin"/>
    <property type="match status" value="1"/>
</dbReference>
<dbReference type="AlphaFoldDB" id="A0A1W1Z789"/>
<proteinExistence type="predicted"/>